<dbReference type="InterPro" id="IPR036423">
    <property type="entry name" value="SOD-like_Cu/Zn_dom_sf"/>
</dbReference>
<dbReference type="EMBL" id="JBHUIY010000001">
    <property type="protein sequence ID" value="MFD2232310.1"/>
    <property type="molecule type" value="Genomic_DNA"/>
</dbReference>
<keyword evidence="4" id="KW-1185">Reference proteome</keyword>
<dbReference type="Proteomes" id="UP001597296">
    <property type="component" value="Unassembled WGS sequence"/>
</dbReference>
<evidence type="ECO:0000313" key="4">
    <source>
        <dbReference type="Proteomes" id="UP001597296"/>
    </source>
</evidence>
<proteinExistence type="inferred from homology"/>
<comment type="similarity">
    <text evidence="1">Belongs to the Cu-Zn superoxide dismutase family.</text>
</comment>
<evidence type="ECO:0000313" key="3">
    <source>
        <dbReference type="EMBL" id="MFD2232310.1"/>
    </source>
</evidence>
<accession>A0ABW5C4X6</accession>
<dbReference type="RefSeq" id="WP_377313515.1">
    <property type="nucleotide sequence ID" value="NZ_JBHUIY010000001.1"/>
</dbReference>
<organism evidence="3 4">
    <name type="scientific">Phaeospirillum tilakii</name>
    <dbReference type="NCBI Taxonomy" id="741673"/>
    <lineage>
        <taxon>Bacteria</taxon>
        <taxon>Pseudomonadati</taxon>
        <taxon>Pseudomonadota</taxon>
        <taxon>Alphaproteobacteria</taxon>
        <taxon>Rhodospirillales</taxon>
        <taxon>Rhodospirillaceae</taxon>
        <taxon>Phaeospirillum</taxon>
    </lineage>
</organism>
<name>A0ABW5C4X6_9PROT</name>
<reference evidence="4" key="1">
    <citation type="journal article" date="2019" name="Int. J. Syst. Evol. Microbiol.">
        <title>The Global Catalogue of Microorganisms (GCM) 10K type strain sequencing project: providing services to taxonomists for standard genome sequencing and annotation.</title>
        <authorList>
            <consortium name="The Broad Institute Genomics Platform"/>
            <consortium name="The Broad Institute Genome Sequencing Center for Infectious Disease"/>
            <person name="Wu L."/>
            <person name="Ma J."/>
        </authorList>
    </citation>
    <scope>NUCLEOTIDE SEQUENCE [LARGE SCALE GENOMIC DNA]</scope>
    <source>
        <strain evidence="4">KCTC 15012</strain>
    </source>
</reference>
<evidence type="ECO:0000256" key="2">
    <source>
        <dbReference type="SAM" id="MobiDB-lite"/>
    </source>
</evidence>
<feature type="region of interest" description="Disordered" evidence="2">
    <location>
        <begin position="1"/>
        <end position="72"/>
    </location>
</feature>
<comment type="caution">
    <text evidence="3">The sequence shown here is derived from an EMBL/GenBank/DDBJ whole genome shotgun (WGS) entry which is preliminary data.</text>
</comment>
<protein>
    <submittedName>
        <fullName evidence="3">Uncharacterized protein</fullName>
    </submittedName>
</protein>
<dbReference type="SUPFAM" id="SSF49329">
    <property type="entry name" value="Cu,Zn superoxide dismutase-like"/>
    <property type="match status" value="1"/>
</dbReference>
<sequence>MLEAEPSSRGGTGVMAANDRNRPVGPPAPSHPAAGPVRPAAPPVAQRKAMPGIRPPVAMSPAPVRHAPPPVAPIRSGPVAGVVLMSKKAKKFKNDPSEFIPSSAHPIHVHEYPNYVNGLSIGHLKDTRPHFAKQIEVNGLLAAYAALGHLQNQCEGANSFAEMEAKLIEWVVFFGGGARTLAEVELENEMDKSAKGFASWEDFHKFMDKKEKK</sequence>
<gene>
    <name evidence="3" type="ORF">ACFSNB_00680</name>
</gene>
<evidence type="ECO:0000256" key="1">
    <source>
        <dbReference type="ARBA" id="ARBA00010457"/>
    </source>
</evidence>